<evidence type="ECO:0000256" key="2">
    <source>
        <dbReference type="ARBA" id="ARBA00022741"/>
    </source>
</evidence>
<dbReference type="SUPFAM" id="SSF48019">
    <property type="entry name" value="post-AAA+ oligomerization domain-like"/>
    <property type="match status" value="1"/>
</dbReference>
<dbReference type="GO" id="GO:0006261">
    <property type="term" value="P:DNA-templated DNA replication"/>
    <property type="evidence" value="ECO:0007669"/>
    <property type="project" value="TreeGrafter"/>
</dbReference>
<evidence type="ECO:0000256" key="3">
    <source>
        <dbReference type="ARBA" id="ARBA00022840"/>
    </source>
</evidence>
<dbReference type="GO" id="GO:0006310">
    <property type="term" value="P:DNA recombination"/>
    <property type="evidence" value="ECO:0007669"/>
    <property type="project" value="InterPro"/>
</dbReference>
<dbReference type="PANTHER" id="PTHR13779:SF7">
    <property type="entry name" value="ATPASE WRNIP1"/>
    <property type="match status" value="1"/>
</dbReference>
<dbReference type="AlphaFoldDB" id="A0A1T4ZRB4"/>
<dbReference type="GO" id="GO:0008047">
    <property type="term" value="F:enzyme activator activity"/>
    <property type="evidence" value="ECO:0007669"/>
    <property type="project" value="TreeGrafter"/>
</dbReference>
<dbReference type="Gene3D" id="1.20.272.10">
    <property type="match status" value="1"/>
</dbReference>
<keyword evidence="2" id="KW-0547">Nucleotide-binding</keyword>
<dbReference type="Gene3D" id="1.10.8.60">
    <property type="match status" value="1"/>
</dbReference>
<dbReference type="Proteomes" id="UP000243406">
    <property type="component" value="Unassembled WGS sequence"/>
</dbReference>
<keyword evidence="6" id="KW-1185">Reference proteome</keyword>
<gene>
    <name evidence="5" type="ORF">SAMN02745120_0271</name>
</gene>
<evidence type="ECO:0000313" key="5">
    <source>
        <dbReference type="EMBL" id="SKB25250.1"/>
    </source>
</evidence>
<organism evidence="5 6">
    <name type="scientific">Acetoanaerobium noterae</name>
    <dbReference type="NCBI Taxonomy" id="745369"/>
    <lineage>
        <taxon>Bacteria</taxon>
        <taxon>Bacillati</taxon>
        <taxon>Bacillota</taxon>
        <taxon>Clostridia</taxon>
        <taxon>Peptostreptococcales</taxon>
        <taxon>Filifactoraceae</taxon>
        <taxon>Acetoanaerobium</taxon>
    </lineage>
</organism>
<feature type="domain" description="AAA+ ATPase" evidence="4">
    <location>
        <begin position="38"/>
        <end position="154"/>
    </location>
</feature>
<dbReference type="SMART" id="SM00382">
    <property type="entry name" value="AAA"/>
    <property type="match status" value="1"/>
</dbReference>
<dbReference type="OrthoDB" id="9778364at2"/>
<dbReference type="EMBL" id="FUYN01000001">
    <property type="protein sequence ID" value="SKB25250.1"/>
    <property type="molecule type" value="Genomic_DNA"/>
</dbReference>
<dbReference type="Pfam" id="PF12002">
    <property type="entry name" value="MgsA_C"/>
    <property type="match status" value="1"/>
</dbReference>
<sequence length="418" mass="47434">MKKPLADMIRPKKIDEIVGQEHLTGSDGVIYRAIENNIIPNMIFYGPPGVGKTSVANIIANSCNKSIHMLNATYTKTEEVKEILKDSKLQTLDSKEIIYIDEIQNFNKKQQQILLDYIEKGDIVLIASTTENPYHYVYKALLSRCFVLEFKALEHKDIKKGVQVLIASLKNDTYKIKIDDIALDNIAHYADGDMRKAVNLIELILQLYEDENEINISIELLKKLNISKQLMYDISGDSHYDILSAFQKSIRGSDTDASLHYLARLIKSGDLKSICRRLLVIASEDIGLAYPNAITIIKNCVDSALHLGFPEARIPLAQAVILLATSPKSNSVIKAIDSAMDDLEKFSVGDIPLHLKDAHYLGAQNLDRGIDYKYPHNYENNYVVQQYLPDAIKSRVYYQSQKNKFETSIKNYWKDIKK</sequence>
<name>A0A1T4ZRB4_9FIRM</name>
<evidence type="ECO:0000313" key="6">
    <source>
        <dbReference type="Proteomes" id="UP000243406"/>
    </source>
</evidence>
<accession>A0A1T4ZRB4</accession>
<evidence type="ECO:0000259" key="4">
    <source>
        <dbReference type="SMART" id="SM00382"/>
    </source>
</evidence>
<dbReference type="InterPro" id="IPR051314">
    <property type="entry name" value="AAA_ATPase_RarA/MGS1/WRNIP1"/>
</dbReference>
<dbReference type="GO" id="GO:0000731">
    <property type="term" value="P:DNA synthesis involved in DNA repair"/>
    <property type="evidence" value="ECO:0007669"/>
    <property type="project" value="TreeGrafter"/>
</dbReference>
<dbReference type="PANTHER" id="PTHR13779">
    <property type="entry name" value="WERNER HELICASE-INTERACTING PROTEIN 1 FAMILY MEMBER"/>
    <property type="match status" value="1"/>
</dbReference>
<dbReference type="InterPro" id="IPR027417">
    <property type="entry name" value="P-loop_NTPase"/>
</dbReference>
<dbReference type="InterPro" id="IPR032423">
    <property type="entry name" value="AAA_assoc_2"/>
</dbReference>
<dbReference type="GO" id="GO:0017116">
    <property type="term" value="F:single-stranded DNA helicase activity"/>
    <property type="evidence" value="ECO:0007669"/>
    <property type="project" value="TreeGrafter"/>
</dbReference>
<dbReference type="SUPFAM" id="SSF52540">
    <property type="entry name" value="P-loop containing nucleoside triphosphate hydrolases"/>
    <property type="match status" value="1"/>
</dbReference>
<dbReference type="GO" id="GO:0005524">
    <property type="term" value="F:ATP binding"/>
    <property type="evidence" value="ECO:0007669"/>
    <property type="project" value="UniProtKB-KW"/>
</dbReference>
<comment type="similarity">
    <text evidence="1">Belongs to the AAA ATPase family. RarA/MGS1/WRNIP1 subfamily.</text>
</comment>
<proteinExistence type="inferred from homology"/>
<dbReference type="FunFam" id="1.10.3710.10:FF:000003">
    <property type="entry name" value="ATPase, AAA family protein"/>
    <property type="match status" value="1"/>
</dbReference>
<reference evidence="6" key="1">
    <citation type="submission" date="2017-02" db="EMBL/GenBank/DDBJ databases">
        <authorList>
            <person name="Varghese N."/>
            <person name="Submissions S."/>
        </authorList>
    </citation>
    <scope>NUCLEOTIDE SEQUENCE [LARGE SCALE GENOMIC DNA]</scope>
    <source>
        <strain evidence="6">ATCC 35199</strain>
    </source>
</reference>
<protein>
    <submittedName>
        <fullName evidence="5">Putative ATPase</fullName>
    </submittedName>
</protein>
<dbReference type="Gene3D" id="1.10.3710.10">
    <property type="entry name" value="DNA polymerase III clamp loader subunits, C-terminal domain"/>
    <property type="match status" value="1"/>
</dbReference>
<dbReference type="InterPro" id="IPR008921">
    <property type="entry name" value="DNA_pol3_clamp-load_cplx_C"/>
</dbReference>
<dbReference type="CDD" id="cd00009">
    <property type="entry name" value="AAA"/>
    <property type="match status" value="1"/>
</dbReference>
<dbReference type="CDD" id="cd18139">
    <property type="entry name" value="HLD_clamp_RarA"/>
    <property type="match status" value="1"/>
</dbReference>
<dbReference type="Pfam" id="PF16193">
    <property type="entry name" value="AAA_assoc_2"/>
    <property type="match status" value="1"/>
</dbReference>
<dbReference type="GO" id="GO:0009378">
    <property type="term" value="F:four-way junction helicase activity"/>
    <property type="evidence" value="ECO:0007669"/>
    <property type="project" value="InterPro"/>
</dbReference>
<dbReference type="FunFam" id="1.20.272.10:FF:000001">
    <property type="entry name" value="Putative AAA family ATPase"/>
    <property type="match status" value="1"/>
</dbReference>
<dbReference type="InterPro" id="IPR003593">
    <property type="entry name" value="AAA+_ATPase"/>
</dbReference>
<dbReference type="Pfam" id="PF05496">
    <property type="entry name" value="RuvB_N"/>
    <property type="match status" value="1"/>
</dbReference>
<dbReference type="RefSeq" id="WP_079588261.1">
    <property type="nucleotide sequence ID" value="NZ_FUYN01000001.1"/>
</dbReference>
<dbReference type="Gene3D" id="3.40.50.300">
    <property type="entry name" value="P-loop containing nucleotide triphosphate hydrolases"/>
    <property type="match status" value="1"/>
</dbReference>
<dbReference type="InterPro" id="IPR021886">
    <property type="entry name" value="MgsA_C"/>
</dbReference>
<evidence type="ECO:0000256" key="1">
    <source>
        <dbReference type="ARBA" id="ARBA00008959"/>
    </source>
</evidence>
<keyword evidence="3" id="KW-0067">ATP-binding</keyword>
<dbReference type="InterPro" id="IPR008824">
    <property type="entry name" value="RuvB-like_N"/>
</dbReference>
<dbReference type="GO" id="GO:0003677">
    <property type="term" value="F:DNA binding"/>
    <property type="evidence" value="ECO:0007669"/>
    <property type="project" value="InterPro"/>
</dbReference>